<feature type="transmembrane region" description="Helical" evidence="6">
    <location>
        <begin position="241"/>
        <end position="261"/>
    </location>
</feature>
<keyword evidence="3 6" id="KW-0812">Transmembrane</keyword>
<dbReference type="SUPFAM" id="SSF103481">
    <property type="entry name" value="Multidrug resistance efflux transporter EmrE"/>
    <property type="match status" value="2"/>
</dbReference>
<accession>A0AAW4XT52</accession>
<evidence type="ECO:0000313" key="8">
    <source>
        <dbReference type="EMBL" id="MCD2164575.1"/>
    </source>
</evidence>
<evidence type="ECO:0000256" key="2">
    <source>
        <dbReference type="ARBA" id="ARBA00007362"/>
    </source>
</evidence>
<feature type="transmembrane region" description="Helical" evidence="6">
    <location>
        <begin position="146"/>
        <end position="166"/>
    </location>
</feature>
<dbReference type="GO" id="GO:0016020">
    <property type="term" value="C:membrane"/>
    <property type="evidence" value="ECO:0007669"/>
    <property type="project" value="UniProtKB-SubCell"/>
</dbReference>
<organism evidence="8 9">
    <name type="scientific">Comamonas koreensis</name>
    <dbReference type="NCBI Taxonomy" id="160825"/>
    <lineage>
        <taxon>Bacteria</taxon>
        <taxon>Pseudomonadati</taxon>
        <taxon>Pseudomonadota</taxon>
        <taxon>Betaproteobacteria</taxon>
        <taxon>Burkholderiales</taxon>
        <taxon>Comamonadaceae</taxon>
        <taxon>Comamonas</taxon>
    </lineage>
</organism>
<dbReference type="EMBL" id="JAJNCT010000005">
    <property type="protein sequence ID" value="MCD2164575.1"/>
    <property type="molecule type" value="Genomic_DNA"/>
</dbReference>
<evidence type="ECO:0000256" key="6">
    <source>
        <dbReference type="SAM" id="Phobius"/>
    </source>
</evidence>
<evidence type="ECO:0000313" key="9">
    <source>
        <dbReference type="Proteomes" id="UP001199260"/>
    </source>
</evidence>
<comment type="subcellular location">
    <subcellularLocation>
        <location evidence="1">Membrane</location>
        <topology evidence="1">Multi-pass membrane protein</topology>
    </subcellularLocation>
</comment>
<dbReference type="InterPro" id="IPR000620">
    <property type="entry name" value="EamA_dom"/>
</dbReference>
<feature type="domain" description="EamA" evidence="7">
    <location>
        <begin position="149"/>
        <end position="283"/>
    </location>
</feature>
<sequence length="290" mass="31272">MVCAVVGAIAFSGKAIIVKLAYRHGVDAVTLIMYRMLFALPLFVIMAWWAGRGKPALSLRDWLAVIALGFCGYYLSSYLDFAGLSYISAGLERLILYLNPTLVLALGWLLYRKVASGRQLLGLAISYAGVMLVFGMELYTHGAGQQVGWGATLVFLSAVSYAVYLVYSAQYVKRLGALRLVGLATSFACLFCIAQFLLTRPLQAAQVDSAVIWLSVLNATLCTAVPVLLVMLAVERLGAATVAQTGMIGPLSTILMGVWLLGERLTPVMVGGTALVLTGIYVFTHQTKRQ</sequence>
<dbReference type="InterPro" id="IPR037185">
    <property type="entry name" value="EmrE-like"/>
</dbReference>
<feature type="transmembrane region" description="Helical" evidence="6">
    <location>
        <begin position="178"/>
        <end position="198"/>
    </location>
</feature>
<dbReference type="Gene3D" id="1.10.3730.20">
    <property type="match status" value="1"/>
</dbReference>
<feature type="domain" description="EamA" evidence="7">
    <location>
        <begin position="2"/>
        <end position="134"/>
    </location>
</feature>
<comment type="similarity">
    <text evidence="2">Belongs to the EamA transporter family.</text>
</comment>
<gene>
    <name evidence="8" type="ORF">LPW39_05440</name>
</gene>
<evidence type="ECO:0000256" key="4">
    <source>
        <dbReference type="ARBA" id="ARBA00022989"/>
    </source>
</evidence>
<evidence type="ECO:0000259" key="7">
    <source>
        <dbReference type="Pfam" id="PF00892"/>
    </source>
</evidence>
<dbReference type="RefSeq" id="WP_230772891.1">
    <property type="nucleotide sequence ID" value="NZ_JAJNCT010000005.1"/>
</dbReference>
<dbReference type="PANTHER" id="PTHR32322">
    <property type="entry name" value="INNER MEMBRANE TRANSPORTER"/>
    <property type="match status" value="1"/>
</dbReference>
<keyword evidence="9" id="KW-1185">Reference proteome</keyword>
<reference evidence="8 9" key="1">
    <citation type="submission" date="2021-11" db="EMBL/GenBank/DDBJ databases">
        <title>Genome sequence.</title>
        <authorList>
            <person name="Sun Q."/>
        </authorList>
    </citation>
    <scope>NUCLEOTIDE SEQUENCE [LARGE SCALE GENOMIC DNA]</scope>
    <source>
        <strain evidence="8 9">KCTC 12005</strain>
    </source>
</reference>
<dbReference type="AlphaFoldDB" id="A0AAW4XT52"/>
<evidence type="ECO:0000256" key="1">
    <source>
        <dbReference type="ARBA" id="ARBA00004141"/>
    </source>
</evidence>
<evidence type="ECO:0000256" key="3">
    <source>
        <dbReference type="ARBA" id="ARBA00022692"/>
    </source>
</evidence>
<proteinExistence type="inferred from homology"/>
<keyword evidence="5 6" id="KW-0472">Membrane</keyword>
<feature type="transmembrane region" description="Helical" evidence="6">
    <location>
        <begin position="210"/>
        <end position="234"/>
    </location>
</feature>
<feature type="transmembrane region" description="Helical" evidence="6">
    <location>
        <begin position="120"/>
        <end position="140"/>
    </location>
</feature>
<protein>
    <submittedName>
        <fullName evidence="8">DMT family transporter</fullName>
    </submittedName>
</protein>
<feature type="transmembrane region" description="Helical" evidence="6">
    <location>
        <begin position="31"/>
        <end position="50"/>
    </location>
</feature>
<dbReference type="Proteomes" id="UP001199260">
    <property type="component" value="Unassembled WGS sequence"/>
</dbReference>
<name>A0AAW4XT52_9BURK</name>
<feature type="transmembrane region" description="Helical" evidence="6">
    <location>
        <begin position="267"/>
        <end position="284"/>
    </location>
</feature>
<keyword evidence="4 6" id="KW-1133">Transmembrane helix</keyword>
<evidence type="ECO:0000256" key="5">
    <source>
        <dbReference type="ARBA" id="ARBA00023136"/>
    </source>
</evidence>
<feature type="transmembrane region" description="Helical" evidence="6">
    <location>
        <begin position="62"/>
        <end position="88"/>
    </location>
</feature>
<feature type="transmembrane region" description="Helical" evidence="6">
    <location>
        <begin position="94"/>
        <end position="111"/>
    </location>
</feature>
<comment type="caution">
    <text evidence="8">The sequence shown here is derived from an EMBL/GenBank/DDBJ whole genome shotgun (WGS) entry which is preliminary data.</text>
</comment>
<dbReference type="InterPro" id="IPR050638">
    <property type="entry name" value="AA-Vitamin_Transporters"/>
</dbReference>
<dbReference type="PANTHER" id="PTHR32322:SF2">
    <property type="entry name" value="EAMA DOMAIN-CONTAINING PROTEIN"/>
    <property type="match status" value="1"/>
</dbReference>
<dbReference type="Pfam" id="PF00892">
    <property type="entry name" value="EamA"/>
    <property type="match status" value="2"/>
</dbReference>